<accession>A0A1I3FGD8</accession>
<dbReference type="InterPro" id="IPR029041">
    <property type="entry name" value="FAD-linked_oxidoreductase-like"/>
</dbReference>
<dbReference type="SUPFAM" id="SSF51730">
    <property type="entry name" value="FAD-linked oxidoreductase"/>
    <property type="match status" value="1"/>
</dbReference>
<dbReference type="SUPFAM" id="SSF55729">
    <property type="entry name" value="Acyl-CoA N-acyltransferases (Nat)"/>
    <property type="match status" value="1"/>
</dbReference>
<gene>
    <name evidence="3" type="ORF">SAMN05421753_105236</name>
</gene>
<keyword evidence="1" id="KW-0560">Oxidoreductase</keyword>
<evidence type="ECO:0000313" key="4">
    <source>
        <dbReference type="Proteomes" id="UP000199518"/>
    </source>
</evidence>
<evidence type="ECO:0000256" key="1">
    <source>
        <dbReference type="ARBA" id="ARBA00023002"/>
    </source>
</evidence>
<dbReference type="EMBL" id="FOQD01000005">
    <property type="protein sequence ID" value="SFI10275.1"/>
    <property type="molecule type" value="Genomic_DNA"/>
</dbReference>
<dbReference type="InterPro" id="IPR038740">
    <property type="entry name" value="BioF2-like_GNAT_dom"/>
</dbReference>
<proteinExistence type="predicted"/>
<protein>
    <submittedName>
        <fullName evidence="3">Acetyltransferase involved in cellulose biosynthesis, CelD/BcsL family</fullName>
    </submittedName>
</protein>
<reference evidence="4" key="1">
    <citation type="submission" date="2016-10" db="EMBL/GenBank/DDBJ databases">
        <authorList>
            <person name="Varghese N."/>
            <person name="Submissions S."/>
        </authorList>
    </citation>
    <scope>NUCLEOTIDE SEQUENCE [LARGE SCALE GENOMIC DNA]</scope>
    <source>
        <strain evidence="4">DSM 26348</strain>
    </source>
</reference>
<dbReference type="Pfam" id="PF13480">
    <property type="entry name" value="Acetyltransf_6"/>
    <property type="match status" value="1"/>
</dbReference>
<feature type="domain" description="BioF2-like acetyltransferase" evidence="2">
    <location>
        <begin position="188"/>
        <end position="334"/>
    </location>
</feature>
<name>A0A1I3FGD8_9PLAN</name>
<dbReference type="OrthoDB" id="213519at2"/>
<dbReference type="InterPro" id="IPR016181">
    <property type="entry name" value="Acyl_CoA_acyltransferase"/>
</dbReference>
<dbReference type="Proteomes" id="UP000199518">
    <property type="component" value="Unassembled WGS sequence"/>
</dbReference>
<organism evidence="3 4">
    <name type="scientific">Planctomicrobium piriforme</name>
    <dbReference type="NCBI Taxonomy" id="1576369"/>
    <lineage>
        <taxon>Bacteria</taxon>
        <taxon>Pseudomonadati</taxon>
        <taxon>Planctomycetota</taxon>
        <taxon>Planctomycetia</taxon>
        <taxon>Planctomycetales</taxon>
        <taxon>Planctomycetaceae</taxon>
        <taxon>Planctomicrobium</taxon>
    </lineage>
</organism>
<dbReference type="AlphaFoldDB" id="A0A1I3FGD8"/>
<keyword evidence="3" id="KW-0808">Transferase</keyword>
<dbReference type="STRING" id="1576369.SAMN05421753_105236"/>
<dbReference type="Gene3D" id="3.40.630.30">
    <property type="match status" value="1"/>
</dbReference>
<dbReference type="GO" id="GO:0016740">
    <property type="term" value="F:transferase activity"/>
    <property type="evidence" value="ECO:0007669"/>
    <property type="project" value="UniProtKB-KW"/>
</dbReference>
<keyword evidence="4" id="KW-1185">Reference proteome</keyword>
<evidence type="ECO:0000259" key="2">
    <source>
        <dbReference type="Pfam" id="PF13480"/>
    </source>
</evidence>
<dbReference type="Gene3D" id="3.20.20.220">
    <property type="match status" value="1"/>
</dbReference>
<evidence type="ECO:0000313" key="3">
    <source>
        <dbReference type="EMBL" id="SFI10275.1"/>
    </source>
</evidence>
<dbReference type="GO" id="GO:0016491">
    <property type="term" value="F:oxidoreductase activity"/>
    <property type="evidence" value="ECO:0007669"/>
    <property type="project" value="UniProtKB-KW"/>
</dbReference>
<dbReference type="RefSeq" id="WP_092049212.1">
    <property type="nucleotide sequence ID" value="NZ_FOQD01000005.1"/>
</dbReference>
<sequence>MANAFSSSTTHPDAYDSVSTVSSPQIVSINDEAQLPSFEGSWRKLCDRAAGPIEQFDWVQACARMERRRGHQLDVSIVRYGDRVQAAAPLAVKRLRGLPWRMLLGADVLHEAMDLPHGSWTALNQLASHLAKSPLPLVISRVPIESSTLVALRKAFNGRGLMVERPEAACPFLPLDAGWVEPSKQLNSRRRADLRRALRRAEELGPVTFEILTPQLQEVLPLLAQAYEVEARSWKGEAKTALACDSVLREFFEDYALAAAAQGQLRICFMRIAQKAVAMQIAVVQSRKFWLLKIGYDVEYGRCSPGQLLMCETIAAAARQSLDSFEFLGRSEAWIDMWTSQSRPCRSLRFYPYSLAGLSALAVDSSISLAYRSRKMLSQVGQRMRRAAAKRYLAGEQITDAARVQAKILQDGNFCTVGFWDGEQDDPRKVADEYLRGLNLLSQSTGDGYLSIKLPALKSSKELLREVTARALEAGRRLHFDALSPAEAQGTRDAVESLHRQFPNLQLSYTLPGRWKRSLSDAQWAVEQQLPVRVVKGQWADPEDPQRDLRAGYLEVIDALAGKARHVSVATHDLELAAESIRRLMAAETPCDVELLYGLPMKKAIRQAQAASLPVRIYIPYGQAYLPYALNKLRSQPRMLWWLLRDALNASS</sequence>